<evidence type="ECO:0000256" key="1">
    <source>
        <dbReference type="SAM" id="MobiDB-lite"/>
    </source>
</evidence>
<feature type="region of interest" description="Disordered" evidence="1">
    <location>
        <begin position="82"/>
        <end position="104"/>
    </location>
</feature>
<dbReference type="PROSITE" id="PS50824">
    <property type="entry name" value="DAPIN"/>
    <property type="match status" value="1"/>
</dbReference>
<evidence type="ECO:0000313" key="3">
    <source>
        <dbReference type="Ensembl" id="ENSCLMP00005028198.1"/>
    </source>
</evidence>
<feature type="domain" description="Pyrin" evidence="2">
    <location>
        <begin position="1"/>
        <end position="90"/>
    </location>
</feature>
<dbReference type="SUPFAM" id="SSF47986">
    <property type="entry name" value="DEATH domain"/>
    <property type="match status" value="1"/>
</dbReference>
<dbReference type="Gene3D" id="1.10.533.10">
    <property type="entry name" value="Death Domain, Fas"/>
    <property type="match status" value="1"/>
</dbReference>
<dbReference type="AlphaFoldDB" id="A0A8C3G1V8"/>
<name>A0A8C3G1V8_CYCLU</name>
<evidence type="ECO:0000259" key="2">
    <source>
        <dbReference type="PROSITE" id="PS50824"/>
    </source>
</evidence>
<dbReference type="InterPro" id="IPR004020">
    <property type="entry name" value="DAPIN"/>
</dbReference>
<evidence type="ECO:0000313" key="4">
    <source>
        <dbReference type="Proteomes" id="UP000694565"/>
    </source>
</evidence>
<organism evidence="3 4">
    <name type="scientific">Cyclopterus lumpus</name>
    <name type="common">Lumpsucker</name>
    <dbReference type="NCBI Taxonomy" id="8103"/>
    <lineage>
        <taxon>Eukaryota</taxon>
        <taxon>Metazoa</taxon>
        <taxon>Chordata</taxon>
        <taxon>Craniata</taxon>
        <taxon>Vertebrata</taxon>
        <taxon>Euteleostomi</taxon>
        <taxon>Actinopterygii</taxon>
        <taxon>Neopterygii</taxon>
        <taxon>Teleostei</taxon>
        <taxon>Neoteleostei</taxon>
        <taxon>Acanthomorphata</taxon>
        <taxon>Eupercaria</taxon>
        <taxon>Perciformes</taxon>
        <taxon>Cottioidei</taxon>
        <taxon>Cottales</taxon>
        <taxon>Cyclopteridae</taxon>
        <taxon>Cyclopterus</taxon>
    </lineage>
</organism>
<sequence length="104" mass="11780">MLPKTMKMALAEMLENLTERNLEKFCHQLLDRRGEQKVRTCRVEGKSRLQIVDVLVSTFTEPGAVRVSVEILRQIHCNEEAEQLGEDTQGHTQGHTGTHTGTHT</sequence>
<proteinExistence type="predicted"/>
<keyword evidence="4" id="KW-1185">Reference proteome</keyword>
<accession>A0A8C3G1V8</accession>
<reference evidence="3" key="1">
    <citation type="submission" date="2025-08" db="UniProtKB">
        <authorList>
            <consortium name="Ensembl"/>
        </authorList>
    </citation>
    <scope>IDENTIFICATION</scope>
</reference>
<feature type="compositionally biased region" description="Low complexity" evidence="1">
    <location>
        <begin position="90"/>
        <end position="104"/>
    </location>
</feature>
<dbReference type="GeneTree" id="ENSGT01030000234768"/>
<protein>
    <recommendedName>
        <fullName evidence="2">Pyrin domain-containing protein</fullName>
    </recommendedName>
</protein>
<dbReference type="Proteomes" id="UP000694565">
    <property type="component" value="Unplaced"/>
</dbReference>
<dbReference type="Ensembl" id="ENSCLMT00005029400.1">
    <property type="protein sequence ID" value="ENSCLMP00005028198.1"/>
    <property type="gene ID" value="ENSCLMG00005013739.1"/>
</dbReference>
<dbReference type="SMART" id="SM01289">
    <property type="entry name" value="PYRIN"/>
    <property type="match status" value="1"/>
</dbReference>
<dbReference type="Pfam" id="PF02758">
    <property type="entry name" value="PYRIN"/>
    <property type="match status" value="1"/>
</dbReference>
<reference evidence="3" key="2">
    <citation type="submission" date="2025-09" db="UniProtKB">
        <authorList>
            <consortium name="Ensembl"/>
        </authorList>
    </citation>
    <scope>IDENTIFICATION</scope>
</reference>
<dbReference type="InterPro" id="IPR011029">
    <property type="entry name" value="DEATH-like_dom_sf"/>
</dbReference>